<evidence type="ECO:0000259" key="10">
    <source>
        <dbReference type="Pfam" id="PF09813"/>
    </source>
</evidence>
<feature type="transmembrane region" description="Helical" evidence="9">
    <location>
        <begin position="69"/>
        <end position="91"/>
    </location>
</feature>
<feature type="transmembrane region" description="Helical" evidence="9">
    <location>
        <begin position="112"/>
        <end position="129"/>
    </location>
</feature>
<dbReference type="InterPro" id="IPR041752">
    <property type="entry name" value="Coa3"/>
</dbReference>
<comment type="similarity">
    <text evidence="3 9">Belongs to the COA3 family.</text>
</comment>
<keyword evidence="5 9" id="KW-0812">Transmembrane</keyword>
<proteinExistence type="inferred from homology"/>
<dbReference type="GO" id="GO:0005743">
    <property type="term" value="C:mitochondrial inner membrane"/>
    <property type="evidence" value="ECO:0007669"/>
    <property type="project" value="UniProtKB-UniRule"/>
</dbReference>
<dbReference type="PANTHER" id="PTHR15642:SF3">
    <property type="entry name" value="CYTOCHROME C OXIDASE ASSEMBLY FACTOR 3 HOMOLOG, MITOCHONDRIAL"/>
    <property type="match status" value="1"/>
</dbReference>
<dbReference type="PANTHER" id="PTHR15642">
    <property type="entry name" value="CYTOCHROME C OXIDASE ASSEMBLY FACTOR 3, MITOCHONDRIAL"/>
    <property type="match status" value="1"/>
</dbReference>
<comment type="caution">
    <text evidence="11">The sequence shown here is derived from an EMBL/GenBank/DDBJ whole genome shotgun (WGS) entry which is preliminary data.</text>
</comment>
<feature type="domain" description="Cytochrome c oxidase assembly factor 3 mitochondrial coiled-coil" evidence="10">
    <location>
        <begin position="100"/>
        <end position="145"/>
    </location>
</feature>
<organism evidence="11 12">
    <name type="scientific">Multifurca ochricompacta</name>
    <dbReference type="NCBI Taxonomy" id="376703"/>
    <lineage>
        <taxon>Eukaryota</taxon>
        <taxon>Fungi</taxon>
        <taxon>Dikarya</taxon>
        <taxon>Basidiomycota</taxon>
        <taxon>Agaricomycotina</taxon>
        <taxon>Agaricomycetes</taxon>
        <taxon>Russulales</taxon>
        <taxon>Russulaceae</taxon>
        <taxon>Multifurca</taxon>
    </lineage>
</organism>
<keyword evidence="8 9" id="KW-0472">Membrane</keyword>
<evidence type="ECO:0000256" key="5">
    <source>
        <dbReference type="ARBA" id="ARBA00022692"/>
    </source>
</evidence>
<evidence type="ECO:0000256" key="3">
    <source>
        <dbReference type="ARBA" id="ARBA00007035"/>
    </source>
</evidence>
<comment type="subcellular location">
    <subcellularLocation>
        <location evidence="2">Mitochondrion membrane</location>
        <topology evidence="2">Single-pass membrane protein</topology>
    </subcellularLocation>
</comment>
<evidence type="ECO:0000256" key="8">
    <source>
        <dbReference type="ARBA" id="ARBA00023136"/>
    </source>
</evidence>
<dbReference type="GO" id="GO:0033617">
    <property type="term" value="P:mitochondrial respiratory chain complex IV assembly"/>
    <property type="evidence" value="ECO:0007669"/>
    <property type="project" value="UniProtKB-UniRule"/>
</dbReference>
<comment type="function">
    <text evidence="1 9">Required for assembly of cytochrome c oxidase (complex IV).</text>
</comment>
<dbReference type="InterPro" id="IPR018628">
    <property type="entry name" value="Coa3_CC"/>
</dbReference>
<gene>
    <name evidence="11" type="ORF">B0F90DRAFT_1684711</name>
</gene>
<dbReference type="EMBL" id="WTXG01000002">
    <property type="protein sequence ID" value="KAI0307053.1"/>
    <property type="molecule type" value="Genomic_DNA"/>
</dbReference>
<keyword evidence="9" id="KW-0999">Mitochondrion inner membrane</keyword>
<name>A0AAD4MBE4_9AGAM</name>
<evidence type="ECO:0000256" key="7">
    <source>
        <dbReference type="ARBA" id="ARBA00023128"/>
    </source>
</evidence>
<dbReference type="Pfam" id="PF09813">
    <property type="entry name" value="Coa3_cc"/>
    <property type="match status" value="1"/>
</dbReference>
<comment type="subunit">
    <text evidence="4 9">Component of 250-400 kDa complexes called cytochrome oxidase assembly intermediates or COA complexes.</text>
</comment>
<evidence type="ECO:0000256" key="4">
    <source>
        <dbReference type="ARBA" id="ARBA00011351"/>
    </source>
</evidence>
<evidence type="ECO:0000256" key="2">
    <source>
        <dbReference type="ARBA" id="ARBA00004304"/>
    </source>
</evidence>
<reference evidence="11" key="1">
    <citation type="journal article" date="2022" name="New Phytol.">
        <title>Evolutionary transition to the ectomycorrhizal habit in the genomes of a hyperdiverse lineage of mushroom-forming fungi.</title>
        <authorList>
            <person name="Looney B."/>
            <person name="Miyauchi S."/>
            <person name="Morin E."/>
            <person name="Drula E."/>
            <person name="Courty P.E."/>
            <person name="Kohler A."/>
            <person name="Kuo A."/>
            <person name="LaButti K."/>
            <person name="Pangilinan J."/>
            <person name="Lipzen A."/>
            <person name="Riley R."/>
            <person name="Andreopoulos W."/>
            <person name="He G."/>
            <person name="Johnson J."/>
            <person name="Nolan M."/>
            <person name="Tritt A."/>
            <person name="Barry K.W."/>
            <person name="Grigoriev I.V."/>
            <person name="Nagy L.G."/>
            <person name="Hibbett D."/>
            <person name="Henrissat B."/>
            <person name="Matheny P.B."/>
            <person name="Labbe J."/>
            <person name="Martin F.M."/>
        </authorList>
    </citation>
    <scope>NUCLEOTIDE SEQUENCE</scope>
    <source>
        <strain evidence="11">BPL690</strain>
    </source>
</reference>
<keyword evidence="12" id="KW-1185">Reference proteome</keyword>
<evidence type="ECO:0000313" key="12">
    <source>
        <dbReference type="Proteomes" id="UP001203297"/>
    </source>
</evidence>
<feature type="non-terminal residue" evidence="11">
    <location>
        <position position="1"/>
    </location>
</feature>
<evidence type="ECO:0000256" key="1">
    <source>
        <dbReference type="ARBA" id="ARBA00003064"/>
    </source>
</evidence>
<evidence type="ECO:0000313" key="11">
    <source>
        <dbReference type="EMBL" id="KAI0307053.1"/>
    </source>
</evidence>
<sequence>MGNSGPRTCTHDVACLLSTTHNTTLQLTLHYTTLTHIHTTHTQHTSWVTPNHPLSTSIEGPQQEATVQVATYVSLLFLFYFLLPLTMKVQYFMIQMSPGLMRAREPYRVKNMITGLTISSFAIGVWLYSMNAVKQDNFDDVDEEARAMARAGV</sequence>
<evidence type="ECO:0000256" key="6">
    <source>
        <dbReference type="ARBA" id="ARBA00022989"/>
    </source>
</evidence>
<evidence type="ECO:0000256" key="9">
    <source>
        <dbReference type="RuleBase" id="RU367056"/>
    </source>
</evidence>
<accession>A0AAD4MBE4</accession>
<keyword evidence="7 9" id="KW-0496">Mitochondrion</keyword>
<keyword evidence="6 9" id="KW-1133">Transmembrane helix</keyword>
<dbReference type="AlphaFoldDB" id="A0AAD4MBE4"/>
<protein>
    <recommendedName>
        <fullName evidence="9">Cytochrome c oxidase assembly factor 3</fullName>
    </recommendedName>
</protein>
<comment type="caution">
    <text evidence="9">Lacks conserved residue(s) required for the propagation of feature annotation.</text>
</comment>
<dbReference type="Proteomes" id="UP001203297">
    <property type="component" value="Unassembled WGS sequence"/>
</dbReference>